<evidence type="ECO:0000256" key="9">
    <source>
        <dbReference type="ARBA" id="ARBA00061210"/>
    </source>
</evidence>
<evidence type="ECO:0000256" key="8">
    <source>
        <dbReference type="ARBA" id="ARBA00052751"/>
    </source>
</evidence>
<dbReference type="Gene3D" id="3.40.1780.10">
    <property type="entry name" value="QueA-like"/>
    <property type="match status" value="1"/>
</dbReference>
<comment type="caution">
    <text evidence="14">The sequence shown here is derived from an EMBL/GenBank/DDBJ whole genome shotgun (WGS) entry which is preliminary data.</text>
</comment>
<dbReference type="PANTHER" id="PTHR30307">
    <property type="entry name" value="S-ADENOSYLMETHIONINE:TRNA RIBOSYLTRANSFERASE-ISOMERASE"/>
    <property type="match status" value="1"/>
</dbReference>
<dbReference type="UniPathway" id="UPA00392"/>
<dbReference type="InterPro" id="IPR003699">
    <property type="entry name" value="QueA"/>
</dbReference>
<dbReference type="InterPro" id="IPR042119">
    <property type="entry name" value="QueA_dom2"/>
</dbReference>
<protein>
    <recommendedName>
        <fullName evidence="11 13">S-adenosylmethionine:tRNA ribosyltransferase-isomerase</fullName>
        <ecNumber evidence="10 13">2.4.99.17</ecNumber>
    </recommendedName>
    <alternativeName>
        <fullName evidence="12 13">Queuosine biosynthesis protein QueA</fullName>
    </alternativeName>
</protein>
<dbReference type="AlphaFoldDB" id="A0A3D9RLJ9"/>
<reference evidence="14 15" key="1">
    <citation type="submission" date="2018-08" db="EMBL/GenBank/DDBJ databases">
        <title>Genomic Encyclopedia of Type Strains, Phase III (KMG-III): the genomes of soil and plant-associated and newly described type strains.</title>
        <authorList>
            <person name="Whitman W."/>
        </authorList>
    </citation>
    <scope>NUCLEOTIDE SEQUENCE [LARGE SCALE GENOMIC DNA]</scope>
    <source>
        <strain evidence="14 15">325-5</strain>
    </source>
</reference>
<comment type="subunit">
    <text evidence="3 13">Monomer.</text>
</comment>
<dbReference type="InterPro" id="IPR042118">
    <property type="entry name" value="QueA_dom1"/>
</dbReference>
<evidence type="ECO:0000256" key="2">
    <source>
        <dbReference type="ARBA" id="ARBA00004691"/>
    </source>
</evidence>
<dbReference type="GO" id="GO:0005737">
    <property type="term" value="C:cytoplasm"/>
    <property type="evidence" value="ECO:0007669"/>
    <property type="project" value="UniProtKB-SubCell"/>
</dbReference>
<dbReference type="GO" id="GO:0008616">
    <property type="term" value="P:tRNA queuosine(34) biosynthetic process"/>
    <property type="evidence" value="ECO:0007669"/>
    <property type="project" value="UniProtKB-UniRule"/>
</dbReference>
<comment type="similarity">
    <text evidence="9 13">Belongs to the QueA family.</text>
</comment>
<evidence type="ECO:0000256" key="12">
    <source>
        <dbReference type="ARBA" id="ARBA00076160"/>
    </source>
</evidence>
<keyword evidence="14" id="KW-0413">Isomerase</keyword>
<dbReference type="EC" id="2.4.99.17" evidence="10 13"/>
<dbReference type="OrthoDB" id="9805933at2"/>
<proteinExistence type="inferred from homology"/>
<evidence type="ECO:0000256" key="1">
    <source>
        <dbReference type="ARBA" id="ARBA00004496"/>
    </source>
</evidence>
<keyword evidence="5 13" id="KW-0808">Transferase</keyword>
<organism evidence="14 15">
    <name type="scientific">Lutibacter oceani</name>
    <dbReference type="NCBI Taxonomy" id="1853311"/>
    <lineage>
        <taxon>Bacteria</taxon>
        <taxon>Pseudomonadati</taxon>
        <taxon>Bacteroidota</taxon>
        <taxon>Flavobacteriia</taxon>
        <taxon>Flavobacteriales</taxon>
        <taxon>Flavobacteriaceae</taxon>
        <taxon>Lutibacter</taxon>
    </lineage>
</organism>
<dbReference type="NCBIfam" id="NF001140">
    <property type="entry name" value="PRK00147.1"/>
    <property type="match status" value="1"/>
</dbReference>
<evidence type="ECO:0000256" key="5">
    <source>
        <dbReference type="ARBA" id="ARBA00022679"/>
    </source>
</evidence>
<keyword evidence="4 13" id="KW-0963">Cytoplasm</keyword>
<dbReference type="EMBL" id="QTTQ01000011">
    <property type="protein sequence ID" value="REE80647.1"/>
    <property type="molecule type" value="Genomic_DNA"/>
</dbReference>
<dbReference type="Gene3D" id="2.40.10.240">
    <property type="entry name" value="QueA-like"/>
    <property type="match status" value="1"/>
</dbReference>
<evidence type="ECO:0000313" key="14">
    <source>
        <dbReference type="EMBL" id="REE80647.1"/>
    </source>
</evidence>
<dbReference type="Proteomes" id="UP000256429">
    <property type="component" value="Unassembled WGS sequence"/>
</dbReference>
<keyword evidence="6 13" id="KW-0949">S-adenosyl-L-methionine</keyword>
<evidence type="ECO:0000256" key="4">
    <source>
        <dbReference type="ARBA" id="ARBA00022490"/>
    </source>
</evidence>
<evidence type="ECO:0000256" key="7">
    <source>
        <dbReference type="ARBA" id="ARBA00022785"/>
    </source>
</evidence>
<name>A0A3D9RLJ9_9FLAO</name>
<dbReference type="HAMAP" id="MF_00113">
    <property type="entry name" value="QueA"/>
    <property type="match status" value="1"/>
</dbReference>
<keyword evidence="7 13" id="KW-0671">Queuosine biosynthesis</keyword>
<comment type="function">
    <text evidence="13">Transfers and isomerizes the ribose moiety from AdoMet to the 7-aminomethyl group of 7-deazaguanine (preQ1-tRNA) to give epoxyqueuosine (oQ-tRNA).</text>
</comment>
<evidence type="ECO:0000256" key="13">
    <source>
        <dbReference type="HAMAP-Rule" id="MF_00113"/>
    </source>
</evidence>
<evidence type="ECO:0000256" key="3">
    <source>
        <dbReference type="ARBA" id="ARBA00011245"/>
    </source>
</evidence>
<comment type="subcellular location">
    <subcellularLocation>
        <location evidence="1 13">Cytoplasm</location>
    </subcellularLocation>
</comment>
<dbReference type="PANTHER" id="PTHR30307:SF0">
    <property type="entry name" value="S-ADENOSYLMETHIONINE:TRNA RIBOSYLTRANSFERASE-ISOMERASE"/>
    <property type="match status" value="1"/>
</dbReference>
<accession>A0A3D9RLJ9</accession>
<dbReference type="RefSeq" id="WP_115881280.1">
    <property type="nucleotide sequence ID" value="NZ_QTTQ01000011.1"/>
</dbReference>
<dbReference type="InterPro" id="IPR036100">
    <property type="entry name" value="QueA_sf"/>
</dbReference>
<dbReference type="Pfam" id="PF02547">
    <property type="entry name" value="Queuosine_synth"/>
    <property type="match status" value="1"/>
</dbReference>
<keyword evidence="15" id="KW-1185">Reference proteome</keyword>
<comment type="catalytic activity">
    <reaction evidence="8 13">
        <text>7-aminomethyl-7-carbaguanosine(34) in tRNA + S-adenosyl-L-methionine = epoxyqueuosine(34) in tRNA + adenine + L-methionine + 2 H(+)</text>
        <dbReference type="Rhea" id="RHEA:32155"/>
        <dbReference type="Rhea" id="RHEA-COMP:10342"/>
        <dbReference type="Rhea" id="RHEA-COMP:18582"/>
        <dbReference type="ChEBI" id="CHEBI:15378"/>
        <dbReference type="ChEBI" id="CHEBI:16708"/>
        <dbReference type="ChEBI" id="CHEBI:57844"/>
        <dbReference type="ChEBI" id="CHEBI:59789"/>
        <dbReference type="ChEBI" id="CHEBI:82833"/>
        <dbReference type="ChEBI" id="CHEBI:194443"/>
        <dbReference type="EC" id="2.4.99.17"/>
    </reaction>
</comment>
<evidence type="ECO:0000256" key="10">
    <source>
        <dbReference type="ARBA" id="ARBA00066503"/>
    </source>
</evidence>
<dbReference type="FunFam" id="2.40.10.240:FF:000002">
    <property type="entry name" value="S-adenosylmethionine:tRNA ribosyltransferase-isomerase"/>
    <property type="match status" value="1"/>
</dbReference>
<dbReference type="NCBIfam" id="TIGR00113">
    <property type="entry name" value="queA"/>
    <property type="match status" value="1"/>
</dbReference>
<dbReference type="GO" id="GO:0051075">
    <property type="term" value="F:S-adenosylmethionine:tRNA ribosyltransferase-isomerase activity"/>
    <property type="evidence" value="ECO:0007669"/>
    <property type="project" value="UniProtKB-EC"/>
</dbReference>
<sequence length="349" mass="40125">MKLSHFKFELPEDLLAEYPAEHRDESRLMVLNRKEKTIEHKQFKDLINYFDEGDLMILNNTKVFPARMYGEKEKTGARIEVFLLRELNAESRLWDVLVDPARKIRIGNKLFFGDDESLVAEVIDNTTSRGRTLRFLYDGSYEEFRKKLEELGETPLPKYIKREVNEDDEERYQTIYAKHEGAVAAPTAGLHFSKHLMKRLEIKGVDFAEVTLHVGLGTFSAVEVEDLSKHKMDSEQAIIPDETVEIVNKAIDSKRRVCAVGTTVMRAVESSVSSDNHLNSFNGWTNKFIFPPYDFSIANCMITNFHTPKSTLMMMAAAFAGYDFLMEAYDEAVKEGYKFYSYGDAMLII</sequence>
<evidence type="ECO:0000256" key="11">
    <source>
        <dbReference type="ARBA" id="ARBA00069325"/>
    </source>
</evidence>
<dbReference type="SUPFAM" id="SSF111337">
    <property type="entry name" value="QueA-like"/>
    <property type="match status" value="1"/>
</dbReference>
<gene>
    <name evidence="13" type="primary">queA</name>
    <name evidence="14" type="ORF">BX611_2296</name>
</gene>
<evidence type="ECO:0000256" key="6">
    <source>
        <dbReference type="ARBA" id="ARBA00022691"/>
    </source>
</evidence>
<comment type="pathway">
    <text evidence="2 13">tRNA modification; tRNA-queuosine biosynthesis.</text>
</comment>
<dbReference type="FunFam" id="3.40.1780.10:FF:000001">
    <property type="entry name" value="S-adenosylmethionine:tRNA ribosyltransferase-isomerase"/>
    <property type="match status" value="1"/>
</dbReference>
<evidence type="ECO:0000313" key="15">
    <source>
        <dbReference type="Proteomes" id="UP000256429"/>
    </source>
</evidence>